<reference evidence="2" key="1">
    <citation type="submission" date="2022-01" db="EMBL/GenBank/DDBJ databases">
        <authorList>
            <person name="King R."/>
        </authorList>
    </citation>
    <scope>NUCLEOTIDE SEQUENCE</scope>
</reference>
<name>A0A9N9S929_9DIPT</name>
<reference evidence="2" key="2">
    <citation type="submission" date="2022-10" db="EMBL/GenBank/DDBJ databases">
        <authorList>
            <consortium name="ENA_rothamsted_submissions"/>
            <consortium name="culmorum"/>
            <person name="King R."/>
        </authorList>
    </citation>
    <scope>NUCLEOTIDE SEQUENCE</scope>
</reference>
<proteinExistence type="inferred from homology"/>
<dbReference type="PANTHER" id="PTHR21096">
    <property type="entry name" value="PROTEIN FAM136A"/>
    <property type="match status" value="1"/>
</dbReference>
<dbReference type="InterPro" id="IPR008560">
    <property type="entry name" value="DUF842_euk"/>
</dbReference>
<keyword evidence="3" id="KW-1185">Reference proteome</keyword>
<dbReference type="EMBL" id="OU895880">
    <property type="protein sequence ID" value="CAG9811001.1"/>
    <property type="molecule type" value="Genomic_DNA"/>
</dbReference>
<evidence type="ECO:0008006" key="4">
    <source>
        <dbReference type="Google" id="ProtNLM"/>
    </source>
</evidence>
<accession>A0A9N9S929</accession>
<dbReference type="Proteomes" id="UP001153620">
    <property type="component" value="Chromosome 4"/>
</dbReference>
<protein>
    <recommendedName>
        <fullName evidence="4">Protein FAM136A</fullName>
    </recommendedName>
</protein>
<evidence type="ECO:0000313" key="2">
    <source>
        <dbReference type="EMBL" id="CAG9811001.1"/>
    </source>
</evidence>
<gene>
    <name evidence="2" type="ORF">CHIRRI_LOCUS13811</name>
</gene>
<evidence type="ECO:0000313" key="3">
    <source>
        <dbReference type="Proteomes" id="UP001153620"/>
    </source>
</evidence>
<organism evidence="2 3">
    <name type="scientific">Chironomus riparius</name>
    <dbReference type="NCBI Taxonomy" id="315576"/>
    <lineage>
        <taxon>Eukaryota</taxon>
        <taxon>Metazoa</taxon>
        <taxon>Ecdysozoa</taxon>
        <taxon>Arthropoda</taxon>
        <taxon>Hexapoda</taxon>
        <taxon>Insecta</taxon>
        <taxon>Pterygota</taxon>
        <taxon>Neoptera</taxon>
        <taxon>Endopterygota</taxon>
        <taxon>Diptera</taxon>
        <taxon>Nematocera</taxon>
        <taxon>Chironomoidea</taxon>
        <taxon>Chironomidae</taxon>
        <taxon>Chironominae</taxon>
        <taxon>Chironomus</taxon>
    </lineage>
</organism>
<dbReference type="AlphaFoldDB" id="A0A9N9S929"/>
<dbReference type="Pfam" id="PF05811">
    <property type="entry name" value="DUF842"/>
    <property type="match status" value="1"/>
</dbReference>
<comment type="similarity">
    <text evidence="1">Belongs to the FAM136 family.</text>
</comment>
<evidence type="ECO:0000256" key="1">
    <source>
        <dbReference type="ARBA" id="ARBA00009952"/>
    </source>
</evidence>
<dbReference type="OrthoDB" id="9975421at2759"/>
<dbReference type="GO" id="GO:0005737">
    <property type="term" value="C:cytoplasm"/>
    <property type="evidence" value="ECO:0007669"/>
    <property type="project" value="TreeGrafter"/>
</dbReference>
<sequence length="145" mass="16470">MATINQQRQRVEQEITALVDNLDRSTMRKMQAQMHECAAKCCYDTESSMENVQQCVERCSKPVNKAQSYVQSELERLQNRLQRCVMDCNDQIKDKMPANPNEDQIAKYTGEFERCAIKCVDSSLGTLPSLFKTIKSVLAKGAPDV</sequence>
<dbReference type="PANTHER" id="PTHR21096:SF0">
    <property type="entry name" value="PROTEIN FAM136A"/>
    <property type="match status" value="1"/>
</dbReference>